<organism evidence="1 2">
    <name type="scientific">Bordetella bronchialis</name>
    <dbReference type="NCBI Taxonomy" id="463025"/>
    <lineage>
        <taxon>Bacteria</taxon>
        <taxon>Pseudomonadati</taxon>
        <taxon>Pseudomonadota</taxon>
        <taxon>Betaproteobacteria</taxon>
        <taxon>Burkholderiales</taxon>
        <taxon>Alcaligenaceae</taxon>
        <taxon>Bordetella</taxon>
    </lineage>
</organism>
<proteinExistence type="predicted"/>
<sequence>MSEFVDTPFADLRIPCAHDGKTVMAAIAPLCESMQLDTWTELRRLASDPDLCELVKTIPDPENAKETPMLPIGGLALWLDRLADTHGDVNLRHRLAILQFEGFPTLLDYWASRSEGTAQALDASTIKRQFRRLQSQIASLSDALKNSATPIEQEILRAQLNQLCLFPIRPRQSTSPALQRFWDTVFGRMMNGAELNHARRSDRFLALNFRHLARELASSPDPIELTPELRSELKKSRHPYFLGVRVVNSRIERKSLRCWVFNLH</sequence>
<evidence type="ECO:0000313" key="2">
    <source>
        <dbReference type="Proteomes" id="UP000092213"/>
    </source>
</evidence>
<dbReference type="RefSeq" id="WP_066667920.1">
    <property type="nucleotide sequence ID" value="NZ_CP016171.1"/>
</dbReference>
<dbReference type="EMBL" id="CP016171">
    <property type="protein sequence ID" value="ANN70333.1"/>
    <property type="molecule type" value="Genomic_DNA"/>
</dbReference>
<protein>
    <recommendedName>
        <fullName evidence="3">Antirepressor protein ant N-terminal domain-containing protein</fullName>
    </recommendedName>
</protein>
<name>A0A193FSN9_9BORD</name>
<gene>
    <name evidence="1" type="ORF">BAU08_02370</name>
</gene>
<evidence type="ECO:0008006" key="3">
    <source>
        <dbReference type="Google" id="ProtNLM"/>
    </source>
</evidence>
<evidence type="ECO:0000313" key="1">
    <source>
        <dbReference type="EMBL" id="ANN70333.1"/>
    </source>
</evidence>
<reference evidence="1 2" key="1">
    <citation type="submission" date="2016-06" db="EMBL/GenBank/DDBJ databases">
        <title>Complete genome sequences of Bordetella bronchialis and Bordetella flabilis.</title>
        <authorList>
            <person name="LiPuma J.J."/>
            <person name="Spilker T."/>
        </authorList>
    </citation>
    <scope>NUCLEOTIDE SEQUENCE [LARGE SCALE GENOMIC DNA]</scope>
    <source>
        <strain evidence="1 2">AU17976</strain>
    </source>
</reference>
<dbReference type="AlphaFoldDB" id="A0A193FSN9"/>
<accession>A0A193FSN9</accession>
<dbReference type="Proteomes" id="UP000092213">
    <property type="component" value="Chromosome"/>
</dbReference>